<dbReference type="InterPro" id="IPR051374">
    <property type="entry name" value="Ataxin-10/CTR86_families"/>
</dbReference>
<protein>
    <recommendedName>
        <fullName evidence="2">Ataxin-10</fullName>
    </recommendedName>
</protein>
<dbReference type="AlphaFoldDB" id="A0ABD2WPE6"/>
<evidence type="ECO:0000313" key="8">
    <source>
        <dbReference type="Proteomes" id="UP001627154"/>
    </source>
</evidence>
<comment type="function">
    <text evidence="5">May play a role in the regulation of cytokinesis. May play a role in signaling by stimulating protein glycosylation. Induces neuritogenesis by activating the Ras-MAP kinase pathway and is necessary for the survival of cerebellar neurons. Does not appear to play a major role in ciliogenesis.</text>
</comment>
<keyword evidence="8" id="KW-1185">Reference proteome</keyword>
<dbReference type="InterPro" id="IPR019156">
    <property type="entry name" value="Ataxin-10_domain"/>
</dbReference>
<sequence>MDLCQQWLDCIEKQDWHSLAAFAKPADFVIKTIPSDLDNFLKTVKAAELVTDESDSKLPLKAKIIFLKCISNSCLDGYKDEKYDIKSSTNCNNFYQNLYEEASGWTSVNKENGIENGGSKENSIYPYTGYFPYEHVIIWVVKTISEFGELESKKSLMEEQVELLCVGLRFLCNFLAFAINLSYGNDKSAIPSYFDDEKFKNAIIEFVSNEKIPIVKVSCCFVNNMIKNFDKSFHDSMDMIKLTKKLMKSTISDVYVAWDTLSIMLQKSYYLKDIYDKIEEDEDKDKDKDENKDKDEKKKEEYEGGKLHLLDIIYQEVSSNVHKVGDEKKFILHEDVVEYLSDKFKRNCDIILNTKDGKLKNIEPTEVSIILDILGILTSNPNGDEAIKLRDDRSLLISSTYLLKAIQMVGKEPNNFFTPIQKLSELSLADNYDCCKDDKTESADHVCARTIKTHPAYGFKVGLIRLIGNLVYQHEKNQNLVRENQGIPLLLDCCNLDARNPLIIQWTTLAIRNLLENNRENQEIIRKSVKIGQIDSATMRELGLTLNENSDGDAIGIIPLPKKS</sequence>
<evidence type="ECO:0000256" key="2">
    <source>
        <dbReference type="ARBA" id="ARBA00018804"/>
    </source>
</evidence>
<dbReference type="PANTHER" id="PTHR13255">
    <property type="entry name" value="ATAXIN-10"/>
    <property type="match status" value="1"/>
</dbReference>
<gene>
    <name evidence="7" type="ORF">TKK_011053</name>
</gene>
<dbReference type="Pfam" id="PF09759">
    <property type="entry name" value="Atx10homo_assoc"/>
    <property type="match status" value="1"/>
</dbReference>
<evidence type="ECO:0000259" key="6">
    <source>
        <dbReference type="Pfam" id="PF09759"/>
    </source>
</evidence>
<evidence type="ECO:0000256" key="1">
    <source>
        <dbReference type="ARBA" id="ARBA00008384"/>
    </source>
</evidence>
<proteinExistence type="inferred from homology"/>
<keyword evidence="3" id="KW-0132">Cell division</keyword>
<reference evidence="7 8" key="1">
    <citation type="journal article" date="2024" name="bioRxiv">
        <title>A reference genome for Trichogramma kaykai: A tiny desert-dwelling parasitoid wasp with competing sex-ratio distorters.</title>
        <authorList>
            <person name="Culotta J."/>
            <person name="Lindsey A.R."/>
        </authorList>
    </citation>
    <scope>NUCLEOTIDE SEQUENCE [LARGE SCALE GENOMIC DNA]</scope>
    <source>
        <strain evidence="7 8">KSX58</strain>
    </source>
</reference>
<keyword evidence="4" id="KW-0131">Cell cycle</keyword>
<evidence type="ECO:0000256" key="5">
    <source>
        <dbReference type="ARBA" id="ARBA00045173"/>
    </source>
</evidence>
<organism evidence="7 8">
    <name type="scientific">Trichogramma kaykai</name>
    <dbReference type="NCBI Taxonomy" id="54128"/>
    <lineage>
        <taxon>Eukaryota</taxon>
        <taxon>Metazoa</taxon>
        <taxon>Ecdysozoa</taxon>
        <taxon>Arthropoda</taxon>
        <taxon>Hexapoda</taxon>
        <taxon>Insecta</taxon>
        <taxon>Pterygota</taxon>
        <taxon>Neoptera</taxon>
        <taxon>Endopterygota</taxon>
        <taxon>Hymenoptera</taxon>
        <taxon>Apocrita</taxon>
        <taxon>Proctotrupomorpha</taxon>
        <taxon>Chalcidoidea</taxon>
        <taxon>Trichogrammatidae</taxon>
        <taxon>Trichogramma</taxon>
    </lineage>
</organism>
<evidence type="ECO:0000256" key="3">
    <source>
        <dbReference type="ARBA" id="ARBA00022618"/>
    </source>
</evidence>
<dbReference type="GO" id="GO:0051301">
    <property type="term" value="P:cell division"/>
    <property type="evidence" value="ECO:0007669"/>
    <property type="project" value="UniProtKB-KW"/>
</dbReference>
<dbReference type="InterPro" id="IPR016024">
    <property type="entry name" value="ARM-type_fold"/>
</dbReference>
<accession>A0ABD2WPE6</accession>
<dbReference type="SUPFAM" id="SSF48371">
    <property type="entry name" value="ARM repeat"/>
    <property type="match status" value="2"/>
</dbReference>
<evidence type="ECO:0000313" key="7">
    <source>
        <dbReference type="EMBL" id="KAL3394772.1"/>
    </source>
</evidence>
<dbReference type="PANTHER" id="PTHR13255:SF0">
    <property type="entry name" value="ATAXIN-10"/>
    <property type="match status" value="1"/>
</dbReference>
<dbReference type="InterPro" id="IPR011989">
    <property type="entry name" value="ARM-like"/>
</dbReference>
<dbReference type="Proteomes" id="UP001627154">
    <property type="component" value="Unassembled WGS sequence"/>
</dbReference>
<evidence type="ECO:0000256" key="4">
    <source>
        <dbReference type="ARBA" id="ARBA00023306"/>
    </source>
</evidence>
<feature type="domain" description="Ataxin-10" evidence="6">
    <location>
        <begin position="459"/>
        <end position="553"/>
    </location>
</feature>
<comment type="caution">
    <text evidence="7">The sequence shown here is derived from an EMBL/GenBank/DDBJ whole genome shotgun (WGS) entry which is preliminary data.</text>
</comment>
<dbReference type="EMBL" id="JBJJXI010000088">
    <property type="protein sequence ID" value="KAL3394772.1"/>
    <property type="molecule type" value="Genomic_DNA"/>
</dbReference>
<comment type="similarity">
    <text evidence="1">Belongs to the ataxin-10 family.</text>
</comment>
<name>A0ABD2WPE6_9HYME</name>
<dbReference type="Gene3D" id="1.25.10.10">
    <property type="entry name" value="Leucine-rich Repeat Variant"/>
    <property type="match status" value="1"/>
</dbReference>